<evidence type="ECO:0000313" key="9">
    <source>
        <dbReference type="EMBL" id="CEA07856.1"/>
    </source>
</evidence>
<evidence type="ECO:0000256" key="5">
    <source>
        <dbReference type="ARBA" id="ARBA00023136"/>
    </source>
</evidence>
<proteinExistence type="predicted"/>
<evidence type="ECO:0000256" key="2">
    <source>
        <dbReference type="ARBA" id="ARBA00022475"/>
    </source>
</evidence>
<dbReference type="InterPro" id="IPR016795">
    <property type="entry name" value="UCP021697"/>
</dbReference>
<evidence type="ECO:0000259" key="8">
    <source>
        <dbReference type="Pfam" id="PF06271"/>
    </source>
</evidence>
<evidence type="ECO:0000256" key="6">
    <source>
        <dbReference type="SAM" id="MobiDB-lite"/>
    </source>
</evidence>
<feature type="transmembrane region" description="Helical" evidence="7">
    <location>
        <begin position="68"/>
        <end position="92"/>
    </location>
</feature>
<reference evidence="9" key="1">
    <citation type="submission" date="2014-07" db="EMBL/GenBank/DDBJ databases">
        <authorList>
            <person name="Urmite Genomes Urmite Genomes"/>
        </authorList>
    </citation>
    <scope>NUCLEOTIDE SEQUENCE</scope>
    <source>
        <strain evidence="9">11W110_air</strain>
    </source>
</reference>
<dbReference type="PATRIC" id="fig|1461584.3.peg.1172"/>
<dbReference type="GO" id="GO:0005886">
    <property type="term" value="C:plasma membrane"/>
    <property type="evidence" value="ECO:0007669"/>
    <property type="project" value="UniProtKB-SubCell"/>
</dbReference>
<sequence length="149" mass="15866">MVDRRDIGSWLQGPPTDESQWPGRRLGLPPSGPGSIARVGPRVGALAVDWALASLIAYAFFGGTEISILVVFAVEQILLVGLLGFSVGHRIFGMQVQKLSGGPAGPLAGVVRALLLCLVVPALIFDADQRGLHDRAMGTVLVKVDFRRR</sequence>
<evidence type="ECO:0000256" key="1">
    <source>
        <dbReference type="ARBA" id="ARBA00004651"/>
    </source>
</evidence>
<dbReference type="Pfam" id="PF06271">
    <property type="entry name" value="RDD"/>
    <property type="match status" value="1"/>
</dbReference>
<dbReference type="AlphaFoldDB" id="A0A078MSR0"/>
<dbReference type="InterPro" id="IPR051791">
    <property type="entry name" value="Pra-immunoreactive"/>
</dbReference>
<keyword evidence="5 7" id="KW-0472">Membrane</keyword>
<evidence type="ECO:0000256" key="4">
    <source>
        <dbReference type="ARBA" id="ARBA00022989"/>
    </source>
</evidence>
<accession>A0A078MSR0</accession>
<dbReference type="PIRSF" id="PIRSF021697">
    <property type="entry name" value="UCP021697"/>
    <property type="match status" value="1"/>
</dbReference>
<gene>
    <name evidence="9" type="ORF">BN1051_01181</name>
</gene>
<evidence type="ECO:0000256" key="3">
    <source>
        <dbReference type="ARBA" id="ARBA00022692"/>
    </source>
</evidence>
<feature type="transmembrane region" description="Helical" evidence="7">
    <location>
        <begin position="104"/>
        <end position="125"/>
    </location>
</feature>
<dbReference type="PANTHER" id="PTHR36115">
    <property type="entry name" value="PROLINE-RICH ANTIGEN HOMOLOG-RELATED"/>
    <property type="match status" value="1"/>
</dbReference>
<keyword evidence="2" id="KW-1003">Cell membrane</keyword>
<dbReference type="EMBL" id="LN483070">
    <property type="protein sequence ID" value="CEA07856.1"/>
    <property type="molecule type" value="Genomic_DNA"/>
</dbReference>
<name>A0A078MSR0_9MICC</name>
<evidence type="ECO:0000256" key="7">
    <source>
        <dbReference type="SAM" id="Phobius"/>
    </source>
</evidence>
<dbReference type="PANTHER" id="PTHR36115:SF6">
    <property type="entry name" value="PROLINE-RICH ANTIGEN HOMOLOG"/>
    <property type="match status" value="1"/>
</dbReference>
<keyword evidence="3 7" id="KW-0812">Transmembrane</keyword>
<protein>
    <submittedName>
        <fullName evidence="9">RDD family protein</fullName>
    </submittedName>
</protein>
<feature type="domain" description="RDD" evidence="8">
    <location>
        <begin position="67"/>
        <end position="138"/>
    </location>
</feature>
<keyword evidence="4 7" id="KW-1133">Transmembrane helix</keyword>
<comment type="subcellular location">
    <subcellularLocation>
        <location evidence="1">Cell membrane</location>
        <topology evidence="1">Multi-pass membrane protein</topology>
    </subcellularLocation>
</comment>
<dbReference type="InterPro" id="IPR010432">
    <property type="entry name" value="RDD"/>
</dbReference>
<feature type="region of interest" description="Disordered" evidence="6">
    <location>
        <begin position="1"/>
        <end position="25"/>
    </location>
</feature>
<organism evidence="9">
    <name type="scientific">Arthrobacter saudimassiliensis</name>
    <dbReference type="NCBI Taxonomy" id="1461584"/>
    <lineage>
        <taxon>Bacteria</taxon>
        <taxon>Bacillati</taxon>
        <taxon>Actinomycetota</taxon>
        <taxon>Actinomycetes</taxon>
        <taxon>Micrococcales</taxon>
        <taxon>Micrococcaceae</taxon>
        <taxon>Arthrobacter</taxon>
    </lineage>
</organism>